<evidence type="ECO:0000313" key="10">
    <source>
        <dbReference type="EMBL" id="MBI5251986.1"/>
    </source>
</evidence>
<feature type="transmembrane region" description="Helical" evidence="7">
    <location>
        <begin position="364"/>
        <end position="386"/>
    </location>
</feature>
<reference evidence="10" key="1">
    <citation type="submission" date="2020-07" db="EMBL/GenBank/DDBJ databases">
        <title>Huge and variable diversity of episymbiotic CPR bacteria and DPANN archaea in groundwater ecosystems.</title>
        <authorList>
            <person name="He C.Y."/>
            <person name="Keren R."/>
            <person name="Whittaker M."/>
            <person name="Farag I.F."/>
            <person name="Doudna J."/>
            <person name="Cate J.H.D."/>
            <person name="Banfield J.F."/>
        </authorList>
    </citation>
    <scope>NUCLEOTIDE SEQUENCE</scope>
    <source>
        <strain evidence="10">NC_groundwater_1664_Pr3_B-0.1um_52_9</strain>
    </source>
</reference>
<evidence type="ECO:0000256" key="4">
    <source>
        <dbReference type="ARBA" id="ARBA00022989"/>
    </source>
</evidence>
<organism evidence="10 11">
    <name type="scientific">Desulfomonile tiedjei</name>
    <dbReference type="NCBI Taxonomy" id="2358"/>
    <lineage>
        <taxon>Bacteria</taxon>
        <taxon>Pseudomonadati</taxon>
        <taxon>Thermodesulfobacteriota</taxon>
        <taxon>Desulfomonilia</taxon>
        <taxon>Desulfomonilales</taxon>
        <taxon>Desulfomonilaceae</taxon>
        <taxon>Desulfomonile</taxon>
    </lineage>
</organism>
<dbReference type="Proteomes" id="UP000807825">
    <property type="component" value="Unassembled WGS sequence"/>
</dbReference>
<keyword evidence="2" id="KW-1003">Cell membrane</keyword>
<dbReference type="Pfam" id="PF12704">
    <property type="entry name" value="MacB_PCD"/>
    <property type="match status" value="1"/>
</dbReference>
<sequence>MRMFRMGKQALRAMIENKTRSFLMMLGVVIGVATLTMIASSVLGARAEVMGKVEKFGLDQIMIMAGAGRKPGVPQPIPTTLRVEDAQAMMSEIINVKDVSPQINRRDFLVKSGNKSSYAIIAAANPNWESVWNTSPESGRFISSEDTAKFARVAVIGKTIQTDLFEDEDPVGKQILLGNNPFEVIGVLEPRGTAVSGVDMDSRVVIPLSTGQKRVFNQDYLFMIKVALHDASNMSQTVEDIRALLRERHNLQKGVEDDFTLVTPTQVMNIASKLSTTFSLFLLLVSAISLIVGAIVIANIMFIAVNERKPEIGIRRAVGARKNDILAQFLMEAVSIALAGGILGIIIGLAGLKILSGFMKLPNAIMWQPIAVALVSALIVGLLAGIQPARKAAHLNPIDALK</sequence>
<comment type="similarity">
    <text evidence="6">Belongs to the ABC-4 integral membrane protein family.</text>
</comment>
<dbReference type="EMBL" id="JACRDE010000549">
    <property type="protein sequence ID" value="MBI5251986.1"/>
    <property type="molecule type" value="Genomic_DNA"/>
</dbReference>
<dbReference type="GO" id="GO:0022857">
    <property type="term" value="F:transmembrane transporter activity"/>
    <property type="evidence" value="ECO:0007669"/>
    <property type="project" value="TreeGrafter"/>
</dbReference>
<name>A0A9D6Z8D6_9BACT</name>
<evidence type="ECO:0000256" key="2">
    <source>
        <dbReference type="ARBA" id="ARBA00022475"/>
    </source>
</evidence>
<dbReference type="GO" id="GO:0005886">
    <property type="term" value="C:plasma membrane"/>
    <property type="evidence" value="ECO:0007669"/>
    <property type="project" value="UniProtKB-SubCell"/>
</dbReference>
<feature type="transmembrane region" description="Helical" evidence="7">
    <location>
        <begin position="326"/>
        <end position="352"/>
    </location>
</feature>
<dbReference type="AlphaFoldDB" id="A0A9D6Z8D6"/>
<dbReference type="InterPro" id="IPR025857">
    <property type="entry name" value="MacB_PCD"/>
</dbReference>
<accession>A0A9D6Z8D6</accession>
<evidence type="ECO:0000256" key="7">
    <source>
        <dbReference type="SAM" id="Phobius"/>
    </source>
</evidence>
<feature type="domain" description="ABC3 transporter permease C-terminal" evidence="8">
    <location>
        <begin position="284"/>
        <end position="397"/>
    </location>
</feature>
<protein>
    <submittedName>
        <fullName evidence="10">ABC transporter permease</fullName>
    </submittedName>
</protein>
<gene>
    <name evidence="10" type="ORF">HY912_21035</name>
</gene>
<keyword evidence="5 7" id="KW-0472">Membrane</keyword>
<comment type="caution">
    <text evidence="10">The sequence shown here is derived from an EMBL/GenBank/DDBJ whole genome shotgun (WGS) entry which is preliminary data.</text>
</comment>
<evidence type="ECO:0000259" key="9">
    <source>
        <dbReference type="Pfam" id="PF12704"/>
    </source>
</evidence>
<feature type="domain" description="MacB-like periplasmic core" evidence="9">
    <location>
        <begin position="21"/>
        <end position="244"/>
    </location>
</feature>
<evidence type="ECO:0000256" key="5">
    <source>
        <dbReference type="ARBA" id="ARBA00023136"/>
    </source>
</evidence>
<evidence type="ECO:0000256" key="6">
    <source>
        <dbReference type="ARBA" id="ARBA00038076"/>
    </source>
</evidence>
<proteinExistence type="inferred from homology"/>
<evidence type="ECO:0000313" key="11">
    <source>
        <dbReference type="Proteomes" id="UP000807825"/>
    </source>
</evidence>
<keyword evidence="3 7" id="KW-0812">Transmembrane</keyword>
<dbReference type="PANTHER" id="PTHR30572">
    <property type="entry name" value="MEMBRANE COMPONENT OF TRANSPORTER-RELATED"/>
    <property type="match status" value="1"/>
</dbReference>
<dbReference type="Pfam" id="PF02687">
    <property type="entry name" value="FtsX"/>
    <property type="match status" value="1"/>
</dbReference>
<evidence type="ECO:0000259" key="8">
    <source>
        <dbReference type="Pfam" id="PF02687"/>
    </source>
</evidence>
<keyword evidence="4 7" id="KW-1133">Transmembrane helix</keyword>
<comment type="subcellular location">
    <subcellularLocation>
        <location evidence="1">Cell membrane</location>
        <topology evidence="1">Multi-pass membrane protein</topology>
    </subcellularLocation>
</comment>
<feature type="transmembrane region" description="Helical" evidence="7">
    <location>
        <begin position="278"/>
        <end position="305"/>
    </location>
</feature>
<dbReference type="PANTHER" id="PTHR30572:SF4">
    <property type="entry name" value="ABC TRANSPORTER PERMEASE YTRF"/>
    <property type="match status" value="1"/>
</dbReference>
<evidence type="ECO:0000256" key="3">
    <source>
        <dbReference type="ARBA" id="ARBA00022692"/>
    </source>
</evidence>
<dbReference type="InterPro" id="IPR050250">
    <property type="entry name" value="Macrolide_Exporter_MacB"/>
</dbReference>
<dbReference type="InterPro" id="IPR003838">
    <property type="entry name" value="ABC3_permease_C"/>
</dbReference>
<evidence type="ECO:0000256" key="1">
    <source>
        <dbReference type="ARBA" id="ARBA00004651"/>
    </source>
</evidence>